<evidence type="ECO:0000259" key="1">
    <source>
        <dbReference type="Pfam" id="PF01872"/>
    </source>
</evidence>
<dbReference type="InterPro" id="IPR050765">
    <property type="entry name" value="Riboflavin_Biosynth_HTPR"/>
</dbReference>
<name>A0A846TPY5_9BACI</name>
<dbReference type="GO" id="GO:0008703">
    <property type="term" value="F:5-amino-6-(5-phosphoribosylamino)uracil reductase activity"/>
    <property type="evidence" value="ECO:0007669"/>
    <property type="project" value="InterPro"/>
</dbReference>
<evidence type="ECO:0000313" key="3">
    <source>
        <dbReference type="Proteomes" id="UP000587942"/>
    </source>
</evidence>
<organism evidence="2 3">
    <name type="scientific">Mesobacillus selenatarsenatis</name>
    <dbReference type="NCBI Taxonomy" id="388741"/>
    <lineage>
        <taxon>Bacteria</taxon>
        <taxon>Bacillati</taxon>
        <taxon>Bacillota</taxon>
        <taxon>Bacilli</taxon>
        <taxon>Bacillales</taxon>
        <taxon>Bacillaceae</taxon>
        <taxon>Mesobacillus</taxon>
    </lineage>
</organism>
<dbReference type="PANTHER" id="PTHR38011">
    <property type="entry name" value="DIHYDROFOLATE REDUCTASE FAMILY PROTEIN (AFU_ORTHOLOGUE AFUA_8G06820)"/>
    <property type="match status" value="1"/>
</dbReference>
<dbReference type="GO" id="GO:0004146">
    <property type="term" value="F:dihydrofolate reductase activity"/>
    <property type="evidence" value="ECO:0007669"/>
    <property type="project" value="InterPro"/>
</dbReference>
<dbReference type="Proteomes" id="UP000587942">
    <property type="component" value="Unassembled WGS sequence"/>
</dbReference>
<dbReference type="GO" id="GO:0046654">
    <property type="term" value="P:tetrahydrofolate biosynthetic process"/>
    <property type="evidence" value="ECO:0007669"/>
    <property type="project" value="InterPro"/>
</dbReference>
<feature type="domain" description="Bacterial bifunctional deaminase-reductase C-terminal" evidence="1">
    <location>
        <begin position="6"/>
        <end position="164"/>
    </location>
</feature>
<accession>A0A846TPY5</accession>
<dbReference type="CDD" id="cd00209">
    <property type="entry name" value="DHFR"/>
    <property type="match status" value="1"/>
</dbReference>
<reference evidence="2 3" key="1">
    <citation type="submission" date="2020-03" db="EMBL/GenBank/DDBJ databases">
        <authorList>
            <person name="Sun Q."/>
        </authorList>
    </citation>
    <scope>NUCLEOTIDE SEQUENCE [LARGE SCALE GENOMIC DNA]</scope>
    <source>
        <strain evidence="2 3">KACC 21451</strain>
    </source>
</reference>
<dbReference type="PANTHER" id="PTHR38011:SF11">
    <property type="entry name" value="2,5-DIAMINO-6-RIBOSYLAMINO-4(3H)-PYRIMIDINONE 5'-PHOSPHATE REDUCTASE"/>
    <property type="match status" value="1"/>
</dbReference>
<dbReference type="Pfam" id="PF01872">
    <property type="entry name" value="RibD_C"/>
    <property type="match status" value="1"/>
</dbReference>
<proteinExistence type="predicted"/>
<dbReference type="EMBL" id="JAAVUM010000002">
    <property type="protein sequence ID" value="NKE04491.1"/>
    <property type="molecule type" value="Genomic_DNA"/>
</dbReference>
<dbReference type="GO" id="GO:0009231">
    <property type="term" value="P:riboflavin biosynthetic process"/>
    <property type="evidence" value="ECO:0007669"/>
    <property type="project" value="InterPro"/>
</dbReference>
<dbReference type="InterPro" id="IPR001796">
    <property type="entry name" value="DHFR_dom"/>
</dbReference>
<evidence type="ECO:0000313" key="2">
    <source>
        <dbReference type="EMBL" id="NKE04491.1"/>
    </source>
</evidence>
<comment type="caution">
    <text evidence="2">The sequence shown here is derived from an EMBL/GenBank/DDBJ whole genome shotgun (WGS) entry which is preliminary data.</text>
</comment>
<dbReference type="Gene3D" id="3.40.430.10">
    <property type="entry name" value="Dihydrofolate Reductase, subunit A"/>
    <property type="match status" value="1"/>
</dbReference>
<dbReference type="AlphaFoldDB" id="A0A846TPY5"/>
<dbReference type="InterPro" id="IPR002734">
    <property type="entry name" value="RibDG_C"/>
</dbReference>
<protein>
    <submittedName>
        <fullName evidence="2">Dihydrofolate reductase</fullName>
    </submittedName>
</protein>
<sequence length="179" mass="19862">MKKNNVVLYIAMSLDGYIARPDGAVDWLDDVEGEGDNGYGEFYSQVGSVIMGRKTYEEVLRLTDEFPYAGKNCYVLSRQTKESSPHVTFTEEDLESLVSRLKKESEGYVWLVGGGQLVKQFLEKQLIDEIQLYIIPKLIGEGIPLFPDGTPPADFELTSTGSYGQIASLTYKIKTNGAG</sequence>
<dbReference type="SUPFAM" id="SSF53597">
    <property type="entry name" value="Dihydrofolate reductase-like"/>
    <property type="match status" value="1"/>
</dbReference>
<dbReference type="RefSeq" id="WP_167831012.1">
    <property type="nucleotide sequence ID" value="NZ_JAAVUM010000002.1"/>
</dbReference>
<dbReference type="InterPro" id="IPR024072">
    <property type="entry name" value="DHFR-like_dom_sf"/>
</dbReference>
<gene>
    <name evidence="2" type="ORF">GWK17_03205</name>
</gene>